<accession>A0A2G8SRS5</accession>
<sequence length="60" mass="6387">MIIAAIDLQLQYVCTGGARSTTASLSLDFDTHGWLWALDTVCRITPACPMTAPCDSIITG</sequence>
<gene>
    <name evidence="1" type="ORF">GSI_01940</name>
</gene>
<proteinExistence type="predicted"/>
<protein>
    <submittedName>
        <fullName evidence="1">Uncharacterized protein</fullName>
    </submittedName>
</protein>
<reference evidence="1 2" key="1">
    <citation type="journal article" date="2015" name="Sci. Rep.">
        <title>Chromosome-level genome map provides insights into diverse defense mechanisms in the medicinal fungus Ganoderma sinense.</title>
        <authorList>
            <person name="Zhu Y."/>
            <person name="Xu J."/>
            <person name="Sun C."/>
            <person name="Zhou S."/>
            <person name="Xu H."/>
            <person name="Nelson D.R."/>
            <person name="Qian J."/>
            <person name="Song J."/>
            <person name="Luo H."/>
            <person name="Xiang L."/>
            <person name="Li Y."/>
            <person name="Xu Z."/>
            <person name="Ji A."/>
            <person name="Wang L."/>
            <person name="Lu S."/>
            <person name="Hayward A."/>
            <person name="Sun W."/>
            <person name="Li X."/>
            <person name="Schwartz D.C."/>
            <person name="Wang Y."/>
            <person name="Chen S."/>
        </authorList>
    </citation>
    <scope>NUCLEOTIDE SEQUENCE [LARGE SCALE GENOMIC DNA]</scope>
    <source>
        <strain evidence="1 2">ZZ0214-1</strain>
    </source>
</reference>
<organism evidence="1 2">
    <name type="scientific">Ganoderma sinense ZZ0214-1</name>
    <dbReference type="NCBI Taxonomy" id="1077348"/>
    <lineage>
        <taxon>Eukaryota</taxon>
        <taxon>Fungi</taxon>
        <taxon>Dikarya</taxon>
        <taxon>Basidiomycota</taxon>
        <taxon>Agaricomycotina</taxon>
        <taxon>Agaricomycetes</taxon>
        <taxon>Polyporales</taxon>
        <taxon>Polyporaceae</taxon>
        <taxon>Ganoderma</taxon>
    </lineage>
</organism>
<dbReference type="Proteomes" id="UP000230002">
    <property type="component" value="Unassembled WGS sequence"/>
</dbReference>
<evidence type="ECO:0000313" key="1">
    <source>
        <dbReference type="EMBL" id="PIL36278.1"/>
    </source>
</evidence>
<name>A0A2G8SRS5_9APHY</name>
<dbReference type="AlphaFoldDB" id="A0A2G8SRS5"/>
<comment type="caution">
    <text evidence="1">The sequence shown here is derived from an EMBL/GenBank/DDBJ whole genome shotgun (WGS) entry which is preliminary data.</text>
</comment>
<dbReference type="EMBL" id="AYKW01000002">
    <property type="protein sequence ID" value="PIL36278.1"/>
    <property type="molecule type" value="Genomic_DNA"/>
</dbReference>
<evidence type="ECO:0000313" key="2">
    <source>
        <dbReference type="Proteomes" id="UP000230002"/>
    </source>
</evidence>
<keyword evidence="2" id="KW-1185">Reference proteome</keyword>